<dbReference type="RefSeq" id="WP_220110065.1">
    <property type="nucleotide sequence ID" value="NZ_JAHZST010000008.1"/>
</dbReference>
<dbReference type="SUPFAM" id="SSF52833">
    <property type="entry name" value="Thioredoxin-like"/>
    <property type="match status" value="1"/>
</dbReference>
<evidence type="ECO:0000256" key="1">
    <source>
        <dbReference type="SAM" id="MobiDB-lite"/>
    </source>
</evidence>
<proteinExistence type="predicted"/>
<feature type="signal peptide" evidence="2">
    <location>
        <begin position="1"/>
        <end position="25"/>
    </location>
</feature>
<dbReference type="InterPro" id="IPR036249">
    <property type="entry name" value="Thioredoxin-like_sf"/>
</dbReference>
<dbReference type="Gene3D" id="2.30.30.830">
    <property type="match status" value="1"/>
</dbReference>
<feature type="chain" id="PRO_5045798825" evidence="2">
    <location>
        <begin position="26"/>
        <end position="515"/>
    </location>
</feature>
<evidence type="ECO:0000256" key="2">
    <source>
        <dbReference type="SAM" id="SignalP"/>
    </source>
</evidence>
<dbReference type="SUPFAM" id="SSF50156">
    <property type="entry name" value="PDZ domain-like"/>
    <property type="match status" value="1"/>
</dbReference>
<organism evidence="4 5">
    <name type="scientific">Shewanella nanhaiensis</name>
    <dbReference type="NCBI Taxonomy" id="2864872"/>
    <lineage>
        <taxon>Bacteria</taxon>
        <taxon>Pseudomonadati</taxon>
        <taxon>Pseudomonadota</taxon>
        <taxon>Gammaproteobacteria</taxon>
        <taxon>Alteromonadales</taxon>
        <taxon>Shewanellaceae</taxon>
        <taxon>Shewanella</taxon>
    </lineage>
</organism>
<reference evidence="4 5" key="1">
    <citation type="submission" date="2021-07" db="EMBL/GenBank/DDBJ databases">
        <title>Shewanella sp. nov, isolated from SCS.</title>
        <authorList>
            <person name="Cao W.R."/>
        </authorList>
    </citation>
    <scope>NUCLEOTIDE SEQUENCE [LARGE SCALE GENOMIC DNA]</scope>
    <source>
        <strain evidence="4 5">NR704-98</strain>
    </source>
</reference>
<sequence>MQRSTLYLSLILALLLVACSDSEQSQLTLTQQSEHQVSKQLDIASGKDHQRIVATIDNAPILMTQIDSSIKLKLFDLEWHKYQLRKAALETAVASKVEQQLTKSSAPHVEILLTPPAAPRFFLPDTNKPIKGDPDAAVKLSLFCSFQSSHCARLQPELRVLEARYGQLINLVFYDLPQTFHRYGKAAANANLCAAESGNQWAYQEALYSNINQLNRERYLIIANQLGVDSKSFSQCIDHNQYQDKLDSDQELAQRLGLGNVPVLFVNGLYTKGANTADGYGYYINQELIRLGLPIPTTLPLRLVSTSVKDPTQDSRAELQDLNNQILTEYKHGDSLNLVSKGGVNPDVTLTAIEPQRVLLNNNGQKEFLRLSQGQNERTTVSITPANNSSRDSSVSREPSSAQAQRFERLPTTAKMQLSRDWLSKHLQNKQKLAQHFQATEHQIEGVHLLKLTDIDRNEFYKTLGLQSGDVVLQANNQWVHEGANPLWDALGQNEITLLVMREGLPLRFDYKTKQ</sequence>
<feature type="region of interest" description="Disordered" evidence="1">
    <location>
        <begin position="382"/>
        <end position="406"/>
    </location>
</feature>
<name>A0ABS7E4H5_9GAMM</name>
<dbReference type="Proteomes" id="UP001195963">
    <property type="component" value="Unassembled WGS sequence"/>
</dbReference>
<dbReference type="Gene3D" id="3.40.30.10">
    <property type="entry name" value="Glutaredoxin"/>
    <property type="match status" value="1"/>
</dbReference>
<evidence type="ECO:0000313" key="5">
    <source>
        <dbReference type="Proteomes" id="UP001195963"/>
    </source>
</evidence>
<keyword evidence="5" id="KW-1185">Reference proteome</keyword>
<accession>A0ABS7E4H5</accession>
<comment type="caution">
    <text evidence="4">The sequence shown here is derived from an EMBL/GenBank/DDBJ whole genome shotgun (WGS) entry which is preliminary data.</text>
</comment>
<dbReference type="Pfam" id="PF13462">
    <property type="entry name" value="Thioredoxin_4"/>
    <property type="match status" value="1"/>
</dbReference>
<evidence type="ECO:0000259" key="3">
    <source>
        <dbReference type="Pfam" id="PF13462"/>
    </source>
</evidence>
<feature type="compositionally biased region" description="Low complexity" evidence="1">
    <location>
        <begin position="389"/>
        <end position="401"/>
    </location>
</feature>
<dbReference type="InterPro" id="IPR012336">
    <property type="entry name" value="Thioredoxin-like_fold"/>
</dbReference>
<gene>
    <name evidence="4" type="ORF">K0625_12870</name>
</gene>
<dbReference type="PROSITE" id="PS51257">
    <property type="entry name" value="PROKAR_LIPOPROTEIN"/>
    <property type="match status" value="1"/>
</dbReference>
<keyword evidence="2" id="KW-0732">Signal</keyword>
<feature type="domain" description="Thioredoxin-like fold" evidence="3">
    <location>
        <begin position="128"/>
        <end position="285"/>
    </location>
</feature>
<dbReference type="EMBL" id="JAHZST010000008">
    <property type="protein sequence ID" value="MBW8184565.1"/>
    <property type="molecule type" value="Genomic_DNA"/>
</dbReference>
<dbReference type="InterPro" id="IPR036034">
    <property type="entry name" value="PDZ_sf"/>
</dbReference>
<evidence type="ECO:0000313" key="4">
    <source>
        <dbReference type="EMBL" id="MBW8184565.1"/>
    </source>
</evidence>
<protein>
    <submittedName>
        <fullName evidence="4">Thioredoxin domain-containing protein</fullName>
    </submittedName>
</protein>